<evidence type="ECO:0000313" key="14">
    <source>
        <dbReference type="EMBL" id="GAA6197161.1"/>
    </source>
</evidence>
<dbReference type="Gene3D" id="1.10.20.140">
    <property type="match status" value="1"/>
</dbReference>
<dbReference type="InterPro" id="IPR027417">
    <property type="entry name" value="P-loop_NTPase"/>
</dbReference>
<comment type="caution">
    <text evidence="10">Lacks conserved residue(s) required for the propagation of feature annotation.</text>
</comment>
<comment type="catalytic activity">
    <reaction evidence="9 10 11">
        <text>adenosine(37) in tRNA + dimethylallyl diphosphate = N(6)-dimethylallyladenosine(37) in tRNA + diphosphate</text>
        <dbReference type="Rhea" id="RHEA:26482"/>
        <dbReference type="Rhea" id="RHEA-COMP:10162"/>
        <dbReference type="Rhea" id="RHEA-COMP:10375"/>
        <dbReference type="ChEBI" id="CHEBI:33019"/>
        <dbReference type="ChEBI" id="CHEBI:57623"/>
        <dbReference type="ChEBI" id="CHEBI:74411"/>
        <dbReference type="ChEBI" id="CHEBI:74415"/>
        <dbReference type="EC" id="2.5.1.75"/>
    </reaction>
</comment>
<evidence type="ECO:0000256" key="5">
    <source>
        <dbReference type="ARBA" id="ARBA00022694"/>
    </source>
</evidence>
<feature type="binding site" evidence="10">
    <location>
        <begin position="18"/>
        <end position="23"/>
    </location>
    <ligand>
        <name>substrate</name>
    </ligand>
</feature>
<dbReference type="EC" id="2.5.1.75" evidence="10"/>
<protein>
    <recommendedName>
        <fullName evidence="10">tRNA dimethylallyltransferase</fullName>
        <ecNumber evidence="10">2.5.1.75</ecNumber>
    </recommendedName>
    <alternativeName>
        <fullName evidence="10">Dimethylallyl diphosphate:tRNA dimethylallyltransferase</fullName>
        <shortName evidence="10">DMAPP:tRNA dimethylallyltransferase</shortName>
        <shortName evidence="10">DMATase</shortName>
    </alternativeName>
    <alternativeName>
        <fullName evidence="10">Isopentenyl-diphosphate:tRNA isopentenyltransferase</fullName>
        <shortName evidence="10">IPP transferase</shortName>
        <shortName evidence="10">IPPT</shortName>
        <shortName evidence="10">IPTase</shortName>
    </alternativeName>
</protein>
<evidence type="ECO:0000256" key="10">
    <source>
        <dbReference type="HAMAP-Rule" id="MF_00185"/>
    </source>
</evidence>
<accession>A0ABQ0AMQ6</accession>
<dbReference type="PANTHER" id="PTHR11088:SF60">
    <property type="entry name" value="TRNA DIMETHYLALLYLTRANSFERASE"/>
    <property type="match status" value="1"/>
</dbReference>
<comment type="similarity">
    <text evidence="3 10 13">Belongs to the IPP transferase family.</text>
</comment>
<evidence type="ECO:0000256" key="4">
    <source>
        <dbReference type="ARBA" id="ARBA00022679"/>
    </source>
</evidence>
<keyword evidence="7 10" id="KW-0067">ATP-binding</keyword>
<dbReference type="SUPFAM" id="SSF52540">
    <property type="entry name" value="P-loop containing nucleoside triphosphate hydrolases"/>
    <property type="match status" value="2"/>
</dbReference>
<evidence type="ECO:0000313" key="15">
    <source>
        <dbReference type="Proteomes" id="UP001441944"/>
    </source>
</evidence>
<evidence type="ECO:0000256" key="6">
    <source>
        <dbReference type="ARBA" id="ARBA00022741"/>
    </source>
</evidence>
<evidence type="ECO:0000256" key="11">
    <source>
        <dbReference type="RuleBase" id="RU003783"/>
    </source>
</evidence>
<evidence type="ECO:0000256" key="3">
    <source>
        <dbReference type="ARBA" id="ARBA00005842"/>
    </source>
</evidence>
<dbReference type="NCBIfam" id="TIGR00174">
    <property type="entry name" value="miaA"/>
    <property type="match status" value="1"/>
</dbReference>
<dbReference type="InterPro" id="IPR039657">
    <property type="entry name" value="Dimethylallyltransferase"/>
</dbReference>
<dbReference type="Pfam" id="PF01715">
    <property type="entry name" value="IPPT"/>
    <property type="match status" value="1"/>
</dbReference>
<organism evidence="14 15">
    <name type="scientific">Pseudophaeobacter arcticus</name>
    <dbReference type="NCBI Taxonomy" id="385492"/>
    <lineage>
        <taxon>Bacteria</taxon>
        <taxon>Pseudomonadati</taxon>
        <taxon>Pseudomonadota</taxon>
        <taxon>Alphaproteobacteria</taxon>
        <taxon>Rhodobacterales</taxon>
        <taxon>Paracoccaceae</taxon>
        <taxon>Pseudophaeobacter</taxon>
    </lineage>
</organism>
<dbReference type="RefSeq" id="WP_353400709.1">
    <property type="nucleotide sequence ID" value="NZ_BAABWU010000009.1"/>
</dbReference>
<keyword evidence="5 10" id="KW-0819">tRNA processing</keyword>
<keyword evidence="4 10" id="KW-0808">Transferase</keyword>
<proteinExistence type="inferred from homology"/>
<reference evidence="14 15" key="1">
    <citation type="submission" date="2024-04" db="EMBL/GenBank/DDBJ databases">
        <title>Draft genome sequence of Pseudophaeobacter arcticus NBRC 116598.</title>
        <authorList>
            <person name="Miyakawa T."/>
            <person name="Kusuya Y."/>
            <person name="Miura T."/>
        </authorList>
    </citation>
    <scope>NUCLEOTIDE SEQUENCE [LARGE SCALE GENOMIC DNA]</scope>
    <source>
        <strain evidence="14 15">SU-CL00105</strain>
    </source>
</reference>
<evidence type="ECO:0000256" key="8">
    <source>
        <dbReference type="ARBA" id="ARBA00022842"/>
    </source>
</evidence>
<feature type="site" description="Interaction with substrate tRNA" evidence="10">
    <location>
        <position position="103"/>
    </location>
</feature>
<dbReference type="HAMAP" id="MF_00185">
    <property type="entry name" value="IPP_trans"/>
    <property type="match status" value="1"/>
</dbReference>
<evidence type="ECO:0000256" key="12">
    <source>
        <dbReference type="RuleBase" id="RU003784"/>
    </source>
</evidence>
<keyword evidence="8 10" id="KW-0460">Magnesium</keyword>
<comment type="caution">
    <text evidence="14">The sequence shown here is derived from an EMBL/GenBank/DDBJ whole genome shotgun (WGS) entry which is preliminary data.</text>
</comment>
<comment type="subunit">
    <text evidence="10">Monomer.</text>
</comment>
<dbReference type="Proteomes" id="UP001441944">
    <property type="component" value="Unassembled WGS sequence"/>
</dbReference>
<evidence type="ECO:0000256" key="1">
    <source>
        <dbReference type="ARBA" id="ARBA00001946"/>
    </source>
</evidence>
<feature type="binding site" evidence="10">
    <location>
        <begin position="16"/>
        <end position="23"/>
    </location>
    <ligand>
        <name>ATP</name>
        <dbReference type="ChEBI" id="CHEBI:30616"/>
    </ligand>
</feature>
<feature type="site" description="Interaction with substrate tRNA" evidence="10">
    <location>
        <position position="125"/>
    </location>
</feature>
<evidence type="ECO:0000256" key="9">
    <source>
        <dbReference type="ARBA" id="ARBA00049563"/>
    </source>
</evidence>
<dbReference type="EMBL" id="BAABWU010000009">
    <property type="protein sequence ID" value="GAA6197161.1"/>
    <property type="molecule type" value="Genomic_DNA"/>
</dbReference>
<dbReference type="InterPro" id="IPR018022">
    <property type="entry name" value="IPT"/>
</dbReference>
<dbReference type="PANTHER" id="PTHR11088">
    <property type="entry name" value="TRNA DIMETHYLALLYLTRANSFERASE"/>
    <property type="match status" value="1"/>
</dbReference>
<dbReference type="Gene3D" id="3.40.50.300">
    <property type="entry name" value="P-loop containing nucleotide triphosphate hydrolases"/>
    <property type="match status" value="1"/>
</dbReference>
<keyword evidence="15" id="KW-1185">Reference proteome</keyword>
<keyword evidence="6 10" id="KW-0547">Nucleotide-binding</keyword>
<gene>
    <name evidence="10 14" type="primary">miaA</name>
    <name evidence="14" type="ORF">NBRC116598_26050</name>
</gene>
<evidence type="ECO:0000256" key="13">
    <source>
        <dbReference type="RuleBase" id="RU003785"/>
    </source>
</evidence>
<comment type="cofactor">
    <cofactor evidence="1 10">
        <name>Mg(2+)</name>
        <dbReference type="ChEBI" id="CHEBI:18420"/>
    </cofactor>
</comment>
<evidence type="ECO:0000256" key="7">
    <source>
        <dbReference type="ARBA" id="ARBA00022840"/>
    </source>
</evidence>
<sequence>MLLPDLDPDKPVLLAGPTASGKSSLAMEIAQKQGGVIVNADASQIYDCWRVVTARPSRAEEEQLPHRLYGHVAYYGQYSAGHWLREVKTLLEGAERPIIVGGTGLYFSALTEGLAEIPATPDEIRKHADSLTLEMLLAQLDPQTAARIDLNNRARVQRAWEVLQASGRSLADWQDDTPAPIMPIKACSALVMDSPKDWLEPRIRHRFDQMLAQGALEEVEAMRERYDPKLPSCKAIGVPELMGYICGDLPLEAAREQAAIATRRYAKRQRSWFRSRMKDWTLISSSAL</sequence>
<comment type="function">
    <text evidence="2 10 12">Catalyzes the transfer of a dimethylallyl group onto the adenine at position 37 in tRNAs that read codons beginning with uridine, leading to the formation of N6-(dimethylallyl)adenosine (i(6)A).</text>
</comment>
<evidence type="ECO:0000256" key="2">
    <source>
        <dbReference type="ARBA" id="ARBA00003213"/>
    </source>
</evidence>
<name>A0ABQ0AMQ6_9RHOB</name>